<dbReference type="InterPro" id="IPR036895">
    <property type="entry name" value="Uracil-DNA_glycosylase-like_sf"/>
</dbReference>
<dbReference type="GO" id="GO:0005737">
    <property type="term" value="C:cytoplasm"/>
    <property type="evidence" value="ECO:0007669"/>
    <property type="project" value="UniProtKB-SubCell"/>
</dbReference>
<dbReference type="InterPro" id="IPR018085">
    <property type="entry name" value="Ura-DNA_Glyclase_AS"/>
</dbReference>
<dbReference type="OrthoDB" id="9804372at2"/>
<dbReference type="RefSeq" id="WP_095263230.1">
    <property type="nucleotide sequence ID" value="NZ_NPBY01000005.1"/>
</dbReference>
<keyword evidence="6 9" id="KW-0227">DNA damage</keyword>
<dbReference type="InterPro" id="IPR005122">
    <property type="entry name" value="Uracil-DNA_glycosylase-like"/>
</dbReference>
<comment type="similarity">
    <text evidence="3 9 11">Belongs to the uracil-DNA glycosylase (UDG) superfamily. UNG family.</text>
</comment>
<comment type="caution">
    <text evidence="13">The sequence shown here is derived from an EMBL/GenBank/DDBJ whole genome shotgun (WGS) entry which is preliminary data.</text>
</comment>
<proteinExistence type="inferred from homology"/>
<dbReference type="SUPFAM" id="SSF52141">
    <property type="entry name" value="Uracil-DNA glycosylase-like"/>
    <property type="match status" value="1"/>
</dbReference>
<dbReference type="SMART" id="SM00987">
    <property type="entry name" value="UreE_C"/>
    <property type="match status" value="1"/>
</dbReference>
<dbReference type="FunFam" id="3.40.470.10:FF:000001">
    <property type="entry name" value="Uracil-DNA glycosylase"/>
    <property type="match status" value="1"/>
</dbReference>
<name>A0A268F3Z1_9BACL</name>
<dbReference type="NCBIfam" id="NF003589">
    <property type="entry name" value="PRK05254.1-2"/>
    <property type="match status" value="1"/>
</dbReference>
<dbReference type="SMART" id="SM00986">
    <property type="entry name" value="UDG"/>
    <property type="match status" value="1"/>
</dbReference>
<evidence type="ECO:0000256" key="5">
    <source>
        <dbReference type="ARBA" id="ARBA00018429"/>
    </source>
</evidence>
<dbReference type="PROSITE" id="PS00130">
    <property type="entry name" value="U_DNA_GLYCOSYLASE"/>
    <property type="match status" value="1"/>
</dbReference>
<dbReference type="NCBIfam" id="TIGR00628">
    <property type="entry name" value="ung"/>
    <property type="match status" value="1"/>
</dbReference>
<accession>A0A268F3Z1</accession>
<evidence type="ECO:0000259" key="12">
    <source>
        <dbReference type="SMART" id="SM00986"/>
    </source>
</evidence>
<dbReference type="HAMAP" id="MF_00148">
    <property type="entry name" value="UDG"/>
    <property type="match status" value="1"/>
</dbReference>
<evidence type="ECO:0000256" key="2">
    <source>
        <dbReference type="ARBA" id="ARBA00002631"/>
    </source>
</evidence>
<evidence type="ECO:0000256" key="11">
    <source>
        <dbReference type="RuleBase" id="RU003780"/>
    </source>
</evidence>
<evidence type="ECO:0000256" key="9">
    <source>
        <dbReference type="HAMAP-Rule" id="MF_00148"/>
    </source>
</evidence>
<comment type="function">
    <text evidence="2 9 11">Excises uracil residues from the DNA which can arise as a result of misincorporation of dUMP residues by DNA polymerase or due to deamination of cytosine.</text>
</comment>
<dbReference type="NCBIfam" id="NF003591">
    <property type="entry name" value="PRK05254.1-4"/>
    <property type="match status" value="1"/>
</dbReference>
<gene>
    <name evidence="9" type="primary">ung</name>
    <name evidence="13" type="ORF">CHH67_01590</name>
</gene>
<evidence type="ECO:0000313" key="13">
    <source>
        <dbReference type="EMBL" id="PAD80097.1"/>
    </source>
</evidence>
<evidence type="ECO:0000256" key="7">
    <source>
        <dbReference type="ARBA" id="ARBA00022801"/>
    </source>
</evidence>
<keyword evidence="8 9" id="KW-0234">DNA repair</keyword>
<dbReference type="InterPro" id="IPR002043">
    <property type="entry name" value="UDG_fam1"/>
</dbReference>
<dbReference type="Proteomes" id="UP000215596">
    <property type="component" value="Unassembled WGS sequence"/>
</dbReference>
<dbReference type="AlphaFoldDB" id="A0A268F3Z1"/>
<feature type="active site" description="Proton acceptor" evidence="9 10">
    <location>
        <position position="64"/>
    </location>
</feature>
<dbReference type="PANTHER" id="PTHR11264:SF0">
    <property type="entry name" value="URACIL-DNA GLYCOSYLASE"/>
    <property type="match status" value="1"/>
</dbReference>
<dbReference type="NCBIfam" id="NF003588">
    <property type="entry name" value="PRK05254.1-1"/>
    <property type="match status" value="1"/>
</dbReference>
<dbReference type="GO" id="GO:0004844">
    <property type="term" value="F:uracil DNA N-glycosylase activity"/>
    <property type="evidence" value="ECO:0007669"/>
    <property type="project" value="UniProtKB-UniRule"/>
</dbReference>
<comment type="catalytic activity">
    <reaction evidence="1 9 11">
        <text>Hydrolyzes single-stranded DNA or mismatched double-stranded DNA and polynucleotides, releasing free uracil.</text>
        <dbReference type="EC" id="3.2.2.27"/>
    </reaction>
</comment>
<keyword evidence="7 9" id="KW-0378">Hydrolase</keyword>
<dbReference type="PANTHER" id="PTHR11264">
    <property type="entry name" value="URACIL-DNA GLYCOSYLASE"/>
    <property type="match status" value="1"/>
</dbReference>
<evidence type="ECO:0000256" key="10">
    <source>
        <dbReference type="PROSITE-ProRule" id="PRU10072"/>
    </source>
</evidence>
<keyword evidence="9" id="KW-0963">Cytoplasm</keyword>
<evidence type="ECO:0000256" key="1">
    <source>
        <dbReference type="ARBA" id="ARBA00001400"/>
    </source>
</evidence>
<comment type="subcellular location">
    <subcellularLocation>
        <location evidence="9">Cytoplasm</location>
    </subcellularLocation>
</comment>
<protein>
    <recommendedName>
        <fullName evidence="5 9">Uracil-DNA glycosylase</fullName>
        <shortName evidence="9">UDG</shortName>
        <ecNumber evidence="4 9">3.2.2.27</ecNumber>
    </recommendedName>
</protein>
<dbReference type="Pfam" id="PF03167">
    <property type="entry name" value="UDG"/>
    <property type="match status" value="1"/>
</dbReference>
<reference evidence="13 14" key="1">
    <citation type="submission" date="2017-07" db="EMBL/GenBank/DDBJ databases">
        <title>Isolation and whole genome analysis of endospore-forming bacteria from heroin.</title>
        <authorList>
            <person name="Kalinowski J."/>
            <person name="Ahrens B."/>
            <person name="Al-Dilaimi A."/>
            <person name="Winkler A."/>
            <person name="Wibberg D."/>
            <person name="Schleenbecker U."/>
            <person name="Ruckert C."/>
            <person name="Wolfel R."/>
            <person name="Grass G."/>
        </authorList>
    </citation>
    <scope>NUCLEOTIDE SEQUENCE [LARGE SCALE GENOMIC DNA]</scope>
    <source>
        <strain evidence="13 14">7537-G1</strain>
    </source>
</reference>
<evidence type="ECO:0000256" key="3">
    <source>
        <dbReference type="ARBA" id="ARBA00008184"/>
    </source>
</evidence>
<evidence type="ECO:0000313" key="14">
    <source>
        <dbReference type="Proteomes" id="UP000215596"/>
    </source>
</evidence>
<evidence type="ECO:0000256" key="6">
    <source>
        <dbReference type="ARBA" id="ARBA00022763"/>
    </source>
</evidence>
<dbReference type="EC" id="3.2.2.27" evidence="4 9"/>
<organism evidence="13 14">
    <name type="scientific">Paenibacillus campinasensis</name>
    <dbReference type="NCBI Taxonomy" id="66347"/>
    <lineage>
        <taxon>Bacteria</taxon>
        <taxon>Bacillati</taxon>
        <taxon>Bacillota</taxon>
        <taxon>Bacilli</taxon>
        <taxon>Bacillales</taxon>
        <taxon>Paenibacillaceae</taxon>
        <taxon>Paenibacillus</taxon>
    </lineage>
</organism>
<dbReference type="NCBIfam" id="NF003592">
    <property type="entry name" value="PRK05254.1-5"/>
    <property type="match status" value="1"/>
</dbReference>
<sequence>MKRFHNDWDDVLKEEMDKPYFNELRYRIAEEYLRYTVYPPKEDIFTALKETSYASTKVVILGQDPYHGKGQAQGLSFSVRPGVAIPPSLRNIHQELAEDVGAEIPKHGSLKHWARQGVLLLNAVLTVREGQPNSHKDLGWETFTDAIISKLNEREQPVVFILWGSYAQKKGAFIDGSRHCVLKSPHPSPFAAHKGFFGSRPFSKANAFLTERGLEPVRWELPLSPEQGDE</sequence>
<dbReference type="EMBL" id="NPBY01000005">
    <property type="protein sequence ID" value="PAD80097.1"/>
    <property type="molecule type" value="Genomic_DNA"/>
</dbReference>
<dbReference type="CDD" id="cd10027">
    <property type="entry name" value="UDG-F1-like"/>
    <property type="match status" value="1"/>
</dbReference>
<dbReference type="GO" id="GO:0097510">
    <property type="term" value="P:base-excision repair, AP site formation via deaminated base removal"/>
    <property type="evidence" value="ECO:0007669"/>
    <property type="project" value="TreeGrafter"/>
</dbReference>
<dbReference type="Gene3D" id="3.40.470.10">
    <property type="entry name" value="Uracil-DNA glycosylase-like domain"/>
    <property type="match status" value="1"/>
</dbReference>
<evidence type="ECO:0000256" key="4">
    <source>
        <dbReference type="ARBA" id="ARBA00012030"/>
    </source>
</evidence>
<feature type="domain" description="Uracil-DNA glycosylase-like" evidence="12">
    <location>
        <begin position="49"/>
        <end position="209"/>
    </location>
</feature>
<evidence type="ECO:0000256" key="8">
    <source>
        <dbReference type="ARBA" id="ARBA00023204"/>
    </source>
</evidence>